<evidence type="ECO:0000256" key="9">
    <source>
        <dbReference type="SAM" id="MobiDB-lite"/>
    </source>
</evidence>
<evidence type="ECO:0000313" key="12">
    <source>
        <dbReference type="EMBL" id="MQL75738.1"/>
    </source>
</evidence>
<feature type="region of interest" description="Disordered" evidence="9">
    <location>
        <begin position="47"/>
        <end position="84"/>
    </location>
</feature>
<dbReference type="InterPro" id="IPR025661">
    <property type="entry name" value="Pept_asp_AS"/>
</dbReference>
<dbReference type="InterPro" id="IPR039417">
    <property type="entry name" value="Peptidase_C1A_papain-like"/>
</dbReference>
<feature type="domain" description="Peptidase C1A papain C-terminal" evidence="10">
    <location>
        <begin position="239"/>
        <end position="464"/>
    </location>
</feature>
<dbReference type="CDD" id="cd02248">
    <property type="entry name" value="Peptidase_C1A"/>
    <property type="match status" value="1"/>
</dbReference>
<dbReference type="Pfam" id="PF08246">
    <property type="entry name" value="Inhibitor_I29"/>
    <property type="match status" value="1"/>
</dbReference>
<dbReference type="InterPro" id="IPR025660">
    <property type="entry name" value="Pept_his_AS"/>
</dbReference>
<keyword evidence="4" id="KW-0378">Hydrolase</keyword>
<dbReference type="InterPro" id="IPR013201">
    <property type="entry name" value="Prot_inhib_I29"/>
</dbReference>
<name>A0A843TW72_COLES</name>
<dbReference type="InterPro" id="IPR000169">
    <property type="entry name" value="Pept_cys_AS"/>
</dbReference>
<feature type="non-terminal residue" evidence="12">
    <location>
        <position position="1"/>
    </location>
</feature>
<dbReference type="InterPro" id="IPR038765">
    <property type="entry name" value="Papain-like_cys_pep_sf"/>
</dbReference>
<dbReference type="AlphaFoldDB" id="A0A843TW72"/>
<evidence type="ECO:0000256" key="1">
    <source>
        <dbReference type="ARBA" id="ARBA00008455"/>
    </source>
</evidence>
<dbReference type="PROSITE" id="PS00640">
    <property type="entry name" value="THIOL_PROTEASE_ASN"/>
    <property type="match status" value="1"/>
</dbReference>
<dbReference type="PROSITE" id="PS00639">
    <property type="entry name" value="THIOL_PROTEASE_HIS"/>
    <property type="match status" value="1"/>
</dbReference>
<evidence type="ECO:0000259" key="11">
    <source>
        <dbReference type="SMART" id="SM00848"/>
    </source>
</evidence>
<dbReference type="SMART" id="SM00848">
    <property type="entry name" value="Inhibitor_I29"/>
    <property type="match status" value="1"/>
</dbReference>
<dbReference type="SUPFAM" id="SSF54001">
    <property type="entry name" value="Cysteine proteinases"/>
    <property type="match status" value="1"/>
</dbReference>
<evidence type="ECO:0000256" key="5">
    <source>
        <dbReference type="ARBA" id="ARBA00022807"/>
    </source>
</evidence>
<dbReference type="GO" id="GO:0008234">
    <property type="term" value="F:cysteine-type peptidase activity"/>
    <property type="evidence" value="ECO:0007669"/>
    <property type="project" value="UniProtKB-KW"/>
</dbReference>
<dbReference type="PRINTS" id="PR00705">
    <property type="entry name" value="PAPAIN"/>
</dbReference>
<dbReference type="Proteomes" id="UP000652761">
    <property type="component" value="Unassembled WGS sequence"/>
</dbReference>
<evidence type="ECO:0000256" key="6">
    <source>
        <dbReference type="ARBA" id="ARBA00023145"/>
    </source>
</evidence>
<dbReference type="GO" id="GO:0006508">
    <property type="term" value="P:proteolysis"/>
    <property type="evidence" value="ECO:0007669"/>
    <property type="project" value="UniProtKB-KW"/>
</dbReference>
<evidence type="ECO:0000256" key="7">
    <source>
        <dbReference type="ARBA" id="ARBA00023157"/>
    </source>
</evidence>
<keyword evidence="6" id="KW-0865">Zymogen</keyword>
<dbReference type="InterPro" id="IPR000668">
    <property type="entry name" value="Peptidase_C1A_C"/>
</dbReference>
<comment type="caution">
    <text evidence="12">The sequence shown here is derived from an EMBL/GenBank/DDBJ whole genome shotgun (WGS) entry which is preliminary data.</text>
</comment>
<accession>A0A843TW72</accession>
<evidence type="ECO:0000313" key="13">
    <source>
        <dbReference type="Proteomes" id="UP000652761"/>
    </source>
</evidence>
<keyword evidence="3" id="KW-0732">Signal</keyword>
<dbReference type="PROSITE" id="PS00139">
    <property type="entry name" value="THIOL_PROTEASE_CYS"/>
    <property type="match status" value="1"/>
</dbReference>
<sequence length="470" mass="50790">QDPSLPGANGREGQGKIFFCAPRVRTQLARASTFALPSLYTRAGVSRRIGQERETEEGEREEQIGQIPPSLSISSPQSGAGNLVSGPPMGRPVVLLLLFALAAFLLADGYSIPRSDADDGLLIRQVVSDADNAAEADEALLNAEGHFAGFLRMYGKSYATPEEHSYRFSVFKANLRRARRHQLLDPTAVHGVTQFSDLTPEEFERGYLGLHRRRPPMFSKRTAGVGSAHEAPILPTEDLPADFDWRDHGAVTSVKNQGTCGSCWSFSTSGALEGAHFLSTGKLESLSEQQLVDCDHECDPSEPGACDSGCGGGLMTTAFQYLLKAGGLQRESDYPYTGTDRGECKFDKSKIAASVSNFSVVSIDENQIAANLVKHGPLAVGINAVFMQTYIGGVSCPYICGRHLDHGVLLVGYGSAGYAPIRLKDKPYWVIKNSWGETWGEKGYYKICRGRNVCGVDSMVSTVSAIGARH</sequence>
<dbReference type="Gene3D" id="3.90.70.10">
    <property type="entry name" value="Cysteine proteinases"/>
    <property type="match status" value="1"/>
</dbReference>
<evidence type="ECO:0000259" key="10">
    <source>
        <dbReference type="SMART" id="SM00645"/>
    </source>
</evidence>
<dbReference type="Pfam" id="PF00112">
    <property type="entry name" value="Peptidase_C1"/>
    <property type="match status" value="1"/>
</dbReference>
<dbReference type="GO" id="GO:0000323">
    <property type="term" value="C:lytic vacuole"/>
    <property type="evidence" value="ECO:0007669"/>
    <property type="project" value="UniProtKB-ARBA"/>
</dbReference>
<evidence type="ECO:0000256" key="3">
    <source>
        <dbReference type="ARBA" id="ARBA00022729"/>
    </source>
</evidence>
<gene>
    <name evidence="12" type="ORF">Taro_008126</name>
</gene>
<feature type="domain" description="Cathepsin propeptide inhibitor" evidence="11">
    <location>
        <begin position="147"/>
        <end position="203"/>
    </location>
</feature>
<evidence type="ECO:0000256" key="2">
    <source>
        <dbReference type="ARBA" id="ARBA00022670"/>
    </source>
</evidence>
<feature type="compositionally biased region" description="Low complexity" evidence="9">
    <location>
        <begin position="64"/>
        <end position="81"/>
    </location>
</feature>
<keyword evidence="5" id="KW-0788">Thiol protease</keyword>
<dbReference type="EMBL" id="NMUH01000263">
    <property type="protein sequence ID" value="MQL75738.1"/>
    <property type="molecule type" value="Genomic_DNA"/>
</dbReference>
<keyword evidence="8" id="KW-0325">Glycoprotein</keyword>
<dbReference type="PANTHER" id="PTHR12411">
    <property type="entry name" value="CYSTEINE PROTEASE FAMILY C1-RELATED"/>
    <property type="match status" value="1"/>
</dbReference>
<dbReference type="OrthoDB" id="10253408at2759"/>
<evidence type="ECO:0000256" key="8">
    <source>
        <dbReference type="ARBA" id="ARBA00023180"/>
    </source>
</evidence>
<dbReference type="InterPro" id="IPR013128">
    <property type="entry name" value="Peptidase_C1A"/>
</dbReference>
<keyword evidence="13" id="KW-1185">Reference proteome</keyword>
<dbReference type="SMART" id="SM00645">
    <property type="entry name" value="Pept_C1"/>
    <property type="match status" value="1"/>
</dbReference>
<organism evidence="12 13">
    <name type="scientific">Colocasia esculenta</name>
    <name type="common">Wild taro</name>
    <name type="synonym">Arum esculentum</name>
    <dbReference type="NCBI Taxonomy" id="4460"/>
    <lineage>
        <taxon>Eukaryota</taxon>
        <taxon>Viridiplantae</taxon>
        <taxon>Streptophyta</taxon>
        <taxon>Embryophyta</taxon>
        <taxon>Tracheophyta</taxon>
        <taxon>Spermatophyta</taxon>
        <taxon>Magnoliopsida</taxon>
        <taxon>Liliopsida</taxon>
        <taxon>Araceae</taxon>
        <taxon>Aroideae</taxon>
        <taxon>Colocasieae</taxon>
        <taxon>Colocasia</taxon>
    </lineage>
</organism>
<dbReference type="FunFam" id="3.90.70.10:FF:000057">
    <property type="entry name" value="Cysteine protease RD19A"/>
    <property type="match status" value="1"/>
</dbReference>
<keyword evidence="2" id="KW-0645">Protease</keyword>
<keyword evidence="7" id="KW-1015">Disulfide bond</keyword>
<comment type="similarity">
    <text evidence="1">Belongs to the peptidase C1 family.</text>
</comment>
<proteinExistence type="inferred from homology"/>
<reference evidence="12" key="1">
    <citation type="submission" date="2017-07" db="EMBL/GenBank/DDBJ databases">
        <title>Taro Niue Genome Assembly and Annotation.</title>
        <authorList>
            <person name="Atibalentja N."/>
            <person name="Keating K."/>
            <person name="Fields C.J."/>
        </authorList>
    </citation>
    <scope>NUCLEOTIDE SEQUENCE</scope>
    <source>
        <strain evidence="12">Niue_2</strain>
        <tissue evidence="12">Leaf</tissue>
    </source>
</reference>
<protein>
    <submittedName>
        <fullName evidence="12">Uncharacterized protein</fullName>
    </submittedName>
</protein>
<evidence type="ECO:0000256" key="4">
    <source>
        <dbReference type="ARBA" id="ARBA00022801"/>
    </source>
</evidence>